<name>A0A8I1DAD8_RHOER</name>
<sequence length="49" mass="4577">MAYTSSIAANATTGPLTDLAKVLGPIAGIVSGIAAVATIAALFGGNSAS</sequence>
<feature type="transmembrane region" description="Helical" evidence="1">
    <location>
        <begin position="22"/>
        <end position="43"/>
    </location>
</feature>
<accession>A0A8I1DAD8</accession>
<dbReference type="Proteomes" id="UP000627573">
    <property type="component" value="Unassembled WGS sequence"/>
</dbReference>
<keyword evidence="3" id="KW-1185">Reference proteome</keyword>
<keyword evidence="1" id="KW-1133">Transmembrane helix</keyword>
<keyword evidence="1" id="KW-0812">Transmembrane</keyword>
<dbReference type="AlphaFoldDB" id="A0A8I1DAD8"/>
<evidence type="ECO:0000313" key="3">
    <source>
        <dbReference type="Proteomes" id="UP000627573"/>
    </source>
</evidence>
<comment type="caution">
    <text evidence="2">The sequence shown here is derived from an EMBL/GenBank/DDBJ whole genome shotgun (WGS) entry which is preliminary data.</text>
</comment>
<gene>
    <name evidence="2" type="ORF">I3517_23715</name>
</gene>
<evidence type="ECO:0000256" key="1">
    <source>
        <dbReference type="SAM" id="Phobius"/>
    </source>
</evidence>
<reference evidence="2 3" key="1">
    <citation type="submission" date="2020-12" db="EMBL/GenBank/DDBJ databases">
        <title>Draft genome sequence of furan degrading bacterial strain FUR100.</title>
        <authorList>
            <person name="Woiski C."/>
        </authorList>
    </citation>
    <scope>NUCLEOTIDE SEQUENCE [LARGE SCALE GENOMIC DNA]</scope>
    <source>
        <strain evidence="2 3">FUR100</strain>
    </source>
</reference>
<dbReference type="EMBL" id="JAECSB010000083">
    <property type="protein sequence ID" value="MBH5145608.1"/>
    <property type="molecule type" value="Genomic_DNA"/>
</dbReference>
<protein>
    <submittedName>
        <fullName evidence="2">Uncharacterized protein</fullName>
    </submittedName>
</protein>
<evidence type="ECO:0000313" key="2">
    <source>
        <dbReference type="EMBL" id="MBH5145608.1"/>
    </source>
</evidence>
<organism evidence="2 3">
    <name type="scientific">Rhodococcus erythropolis</name>
    <name type="common">Arthrobacter picolinophilus</name>
    <dbReference type="NCBI Taxonomy" id="1833"/>
    <lineage>
        <taxon>Bacteria</taxon>
        <taxon>Bacillati</taxon>
        <taxon>Actinomycetota</taxon>
        <taxon>Actinomycetes</taxon>
        <taxon>Mycobacteriales</taxon>
        <taxon>Nocardiaceae</taxon>
        <taxon>Rhodococcus</taxon>
        <taxon>Rhodococcus erythropolis group</taxon>
    </lineage>
</organism>
<proteinExistence type="predicted"/>
<dbReference type="RefSeq" id="WP_021343080.1">
    <property type="nucleotide sequence ID" value="NZ_CP032403.1"/>
</dbReference>
<keyword evidence="1" id="KW-0472">Membrane</keyword>